<organism evidence="1 2">
    <name type="scientific">Arctium lappa</name>
    <name type="common">Greater burdock</name>
    <name type="synonym">Lappa major</name>
    <dbReference type="NCBI Taxonomy" id="4217"/>
    <lineage>
        <taxon>Eukaryota</taxon>
        <taxon>Viridiplantae</taxon>
        <taxon>Streptophyta</taxon>
        <taxon>Embryophyta</taxon>
        <taxon>Tracheophyta</taxon>
        <taxon>Spermatophyta</taxon>
        <taxon>Magnoliopsida</taxon>
        <taxon>eudicotyledons</taxon>
        <taxon>Gunneridae</taxon>
        <taxon>Pentapetalae</taxon>
        <taxon>asterids</taxon>
        <taxon>campanulids</taxon>
        <taxon>Asterales</taxon>
        <taxon>Asteraceae</taxon>
        <taxon>Carduoideae</taxon>
        <taxon>Cardueae</taxon>
        <taxon>Arctiinae</taxon>
        <taxon>Arctium</taxon>
    </lineage>
</organism>
<name>A0ACB8XJR0_ARCLA</name>
<reference evidence="1 2" key="2">
    <citation type="journal article" date="2022" name="Mol. Ecol. Resour.">
        <title>The genomes of chicory, endive, great burdock and yacon provide insights into Asteraceae paleo-polyploidization history and plant inulin production.</title>
        <authorList>
            <person name="Fan W."/>
            <person name="Wang S."/>
            <person name="Wang H."/>
            <person name="Wang A."/>
            <person name="Jiang F."/>
            <person name="Liu H."/>
            <person name="Zhao H."/>
            <person name="Xu D."/>
            <person name="Zhang Y."/>
        </authorList>
    </citation>
    <scope>NUCLEOTIDE SEQUENCE [LARGE SCALE GENOMIC DNA]</scope>
    <source>
        <strain evidence="2">cv. Niubang</strain>
    </source>
</reference>
<protein>
    <submittedName>
        <fullName evidence="1">Uncharacterized protein</fullName>
    </submittedName>
</protein>
<evidence type="ECO:0000313" key="1">
    <source>
        <dbReference type="EMBL" id="KAI3668090.1"/>
    </source>
</evidence>
<comment type="caution">
    <text evidence="1">The sequence shown here is derived from an EMBL/GenBank/DDBJ whole genome shotgun (WGS) entry which is preliminary data.</text>
</comment>
<reference evidence="2" key="1">
    <citation type="journal article" date="2022" name="Mol. Ecol. Resour.">
        <title>The genomes of chicory, endive, great burdock and yacon provide insights into Asteraceae palaeo-polyploidization history and plant inulin production.</title>
        <authorList>
            <person name="Fan W."/>
            <person name="Wang S."/>
            <person name="Wang H."/>
            <person name="Wang A."/>
            <person name="Jiang F."/>
            <person name="Liu H."/>
            <person name="Zhao H."/>
            <person name="Xu D."/>
            <person name="Zhang Y."/>
        </authorList>
    </citation>
    <scope>NUCLEOTIDE SEQUENCE [LARGE SCALE GENOMIC DNA]</scope>
    <source>
        <strain evidence="2">cv. Niubang</strain>
    </source>
</reference>
<accession>A0ACB8XJR0</accession>
<sequence>MGDFCDSGSLGRLCFWFACNWPFSHDNLQLCLQYGVKNLLPPFQTLDLINNPSGSRCVAENRLPDEEEIVSSSDGKLTGSIEPESHLEKVPP</sequence>
<evidence type="ECO:0000313" key="2">
    <source>
        <dbReference type="Proteomes" id="UP001055879"/>
    </source>
</evidence>
<keyword evidence="2" id="KW-1185">Reference proteome</keyword>
<proteinExistence type="predicted"/>
<dbReference type="Proteomes" id="UP001055879">
    <property type="component" value="Linkage Group LG17"/>
</dbReference>
<dbReference type="EMBL" id="CM042063">
    <property type="protein sequence ID" value="KAI3668090.1"/>
    <property type="molecule type" value="Genomic_DNA"/>
</dbReference>
<gene>
    <name evidence="1" type="ORF">L6452_43165</name>
</gene>